<feature type="transmembrane region" description="Helical" evidence="5">
    <location>
        <begin position="24"/>
        <end position="42"/>
    </location>
</feature>
<feature type="transmembrane region" description="Helical" evidence="5">
    <location>
        <begin position="92"/>
        <end position="110"/>
    </location>
</feature>
<evidence type="ECO:0000256" key="2">
    <source>
        <dbReference type="ARBA" id="ARBA00022692"/>
    </source>
</evidence>
<feature type="transmembrane region" description="Helical" evidence="5">
    <location>
        <begin position="324"/>
        <end position="342"/>
    </location>
</feature>
<name>A0A6I4UNF6_9SPHN</name>
<sequence>MAGPIVGTNPIKVIDENRMSWRQWLVVAIMVLLNALDGFDVLSSAFAAPGISEEWGIPRSELGIVLSAELVGMGFGSVILGGMADKLGRKPAMLFCLVVMAGGMYMAHAANDVWTLTVWRFITGLGIGGMLAATNAVTAESSSKADRGLAMSLYVIGYPVGGVIGGFAAQSWLLVDYDWRAVFLFGAIVTAVMIPLVMLLVPETPAFYAARRPNGAVEKINRSLRALRQPPIDKLPEISPTARKPKVTDILSNPRLRPVTLLLAFGYLFHTITFYYILKFAVQIVSDSGFSQPEAASTLTWANIGGAIGGALFGFLLKKWDIKGPTIAVAVLGSLAVAAFGIGSDTLWGWRAATFLTMFFLNAAIVGYYAAFARGFPAYARATGTGFVLGVGRAGAAGSPIIAGFLFVWLGNEELFAVSAIMAVGAIVGAGLLFMLPMRDPDYEEAEQNPLPAGAADRIAA</sequence>
<comment type="subcellular location">
    <subcellularLocation>
        <location evidence="1">Membrane</location>
        <topology evidence="1">Multi-pass membrane protein</topology>
    </subcellularLocation>
</comment>
<evidence type="ECO:0000313" key="7">
    <source>
        <dbReference type="EMBL" id="MXP40481.1"/>
    </source>
</evidence>
<feature type="transmembrane region" description="Helical" evidence="5">
    <location>
        <begin position="149"/>
        <end position="169"/>
    </location>
</feature>
<dbReference type="Proteomes" id="UP000469159">
    <property type="component" value="Unassembled WGS sequence"/>
</dbReference>
<dbReference type="GO" id="GO:0046943">
    <property type="term" value="F:carboxylic acid transmembrane transporter activity"/>
    <property type="evidence" value="ECO:0007669"/>
    <property type="project" value="TreeGrafter"/>
</dbReference>
<reference evidence="7 8" key="1">
    <citation type="submission" date="2019-12" db="EMBL/GenBank/DDBJ databases">
        <title>Genomic-based taxomic classification of the family Erythrobacteraceae.</title>
        <authorList>
            <person name="Xu L."/>
        </authorList>
    </citation>
    <scope>NUCLEOTIDE SEQUENCE [LARGE SCALE GENOMIC DNA]</scope>
    <source>
        <strain evidence="7 8">MCCC 1K02066</strain>
    </source>
</reference>
<keyword evidence="4 5" id="KW-0472">Membrane</keyword>
<feature type="transmembrane region" description="Helical" evidence="5">
    <location>
        <begin position="62"/>
        <end position="80"/>
    </location>
</feature>
<dbReference type="RefSeq" id="WP_160745308.1">
    <property type="nucleotide sequence ID" value="NZ_WTYK01000001.1"/>
</dbReference>
<dbReference type="GO" id="GO:0005886">
    <property type="term" value="C:plasma membrane"/>
    <property type="evidence" value="ECO:0007669"/>
    <property type="project" value="TreeGrafter"/>
</dbReference>
<dbReference type="Gene3D" id="1.20.1250.20">
    <property type="entry name" value="MFS general substrate transporter like domains"/>
    <property type="match status" value="1"/>
</dbReference>
<dbReference type="Pfam" id="PF07690">
    <property type="entry name" value="MFS_1"/>
    <property type="match status" value="1"/>
</dbReference>
<feature type="transmembrane region" description="Helical" evidence="5">
    <location>
        <begin position="181"/>
        <end position="201"/>
    </location>
</feature>
<dbReference type="PANTHER" id="PTHR23508:SF10">
    <property type="entry name" value="CARBOXYLIC ACID TRANSPORTER PROTEIN HOMOLOG"/>
    <property type="match status" value="1"/>
</dbReference>
<feature type="transmembrane region" description="Helical" evidence="5">
    <location>
        <begin position="348"/>
        <end position="372"/>
    </location>
</feature>
<keyword evidence="8" id="KW-1185">Reference proteome</keyword>
<comment type="caution">
    <text evidence="7">The sequence shown here is derived from an EMBL/GenBank/DDBJ whole genome shotgun (WGS) entry which is preliminary data.</text>
</comment>
<dbReference type="InterPro" id="IPR036259">
    <property type="entry name" value="MFS_trans_sf"/>
</dbReference>
<keyword evidence="2 5" id="KW-0812">Transmembrane</keyword>
<feature type="domain" description="Major facilitator superfamily (MFS) profile" evidence="6">
    <location>
        <begin position="26"/>
        <end position="443"/>
    </location>
</feature>
<dbReference type="PROSITE" id="PS50850">
    <property type="entry name" value="MFS"/>
    <property type="match status" value="1"/>
</dbReference>
<evidence type="ECO:0000256" key="4">
    <source>
        <dbReference type="ARBA" id="ARBA00023136"/>
    </source>
</evidence>
<gene>
    <name evidence="7" type="ORF">GRI75_02320</name>
</gene>
<evidence type="ECO:0000256" key="3">
    <source>
        <dbReference type="ARBA" id="ARBA00022989"/>
    </source>
</evidence>
<keyword evidence="3 5" id="KW-1133">Transmembrane helix</keyword>
<dbReference type="OrthoDB" id="9784658at2"/>
<feature type="transmembrane region" description="Helical" evidence="5">
    <location>
        <begin position="415"/>
        <end position="436"/>
    </location>
</feature>
<feature type="transmembrane region" description="Helical" evidence="5">
    <location>
        <begin position="298"/>
        <end position="317"/>
    </location>
</feature>
<organism evidence="7 8">
    <name type="scientific">Croceibacterium soli</name>
    <dbReference type="NCBI Taxonomy" id="1739690"/>
    <lineage>
        <taxon>Bacteria</taxon>
        <taxon>Pseudomonadati</taxon>
        <taxon>Pseudomonadota</taxon>
        <taxon>Alphaproteobacteria</taxon>
        <taxon>Sphingomonadales</taxon>
        <taxon>Erythrobacteraceae</taxon>
        <taxon>Croceibacterium</taxon>
    </lineage>
</organism>
<accession>A0A6I4UNF6</accession>
<evidence type="ECO:0000256" key="1">
    <source>
        <dbReference type="ARBA" id="ARBA00004141"/>
    </source>
</evidence>
<dbReference type="InterPro" id="IPR020846">
    <property type="entry name" value="MFS_dom"/>
</dbReference>
<dbReference type="PANTHER" id="PTHR23508">
    <property type="entry name" value="CARBOXYLIC ACID TRANSPORTER PROTEIN HOMOLOG"/>
    <property type="match status" value="1"/>
</dbReference>
<dbReference type="EMBL" id="WTYK01000001">
    <property type="protein sequence ID" value="MXP40481.1"/>
    <property type="molecule type" value="Genomic_DNA"/>
</dbReference>
<feature type="transmembrane region" description="Helical" evidence="5">
    <location>
        <begin position="384"/>
        <end position="409"/>
    </location>
</feature>
<dbReference type="InterPro" id="IPR011701">
    <property type="entry name" value="MFS"/>
</dbReference>
<evidence type="ECO:0000256" key="5">
    <source>
        <dbReference type="SAM" id="Phobius"/>
    </source>
</evidence>
<dbReference type="AlphaFoldDB" id="A0A6I4UNF6"/>
<feature type="transmembrane region" description="Helical" evidence="5">
    <location>
        <begin position="259"/>
        <end position="278"/>
    </location>
</feature>
<evidence type="ECO:0000259" key="6">
    <source>
        <dbReference type="PROSITE" id="PS50850"/>
    </source>
</evidence>
<evidence type="ECO:0000313" key="8">
    <source>
        <dbReference type="Proteomes" id="UP000469159"/>
    </source>
</evidence>
<protein>
    <submittedName>
        <fullName evidence="7">MFS transporter</fullName>
    </submittedName>
</protein>
<proteinExistence type="predicted"/>
<dbReference type="SUPFAM" id="SSF103473">
    <property type="entry name" value="MFS general substrate transporter"/>
    <property type="match status" value="1"/>
</dbReference>
<feature type="transmembrane region" description="Helical" evidence="5">
    <location>
        <begin position="116"/>
        <end position="137"/>
    </location>
</feature>